<accession>A0A1F4V1W6</accession>
<dbReference type="GO" id="GO:0008233">
    <property type="term" value="F:peptidase activity"/>
    <property type="evidence" value="ECO:0007669"/>
    <property type="project" value="InterPro"/>
</dbReference>
<dbReference type="Pfam" id="PF13529">
    <property type="entry name" value="Peptidase_C39_2"/>
    <property type="match status" value="1"/>
</dbReference>
<dbReference type="AlphaFoldDB" id="A0A1F4V1W6"/>
<evidence type="ECO:0000313" key="4">
    <source>
        <dbReference type="EMBL" id="OGC51196.1"/>
    </source>
</evidence>
<dbReference type="GO" id="GO:0016020">
    <property type="term" value="C:membrane"/>
    <property type="evidence" value="ECO:0007669"/>
    <property type="project" value="InterPro"/>
</dbReference>
<dbReference type="InterPro" id="IPR019734">
    <property type="entry name" value="TPR_rpt"/>
</dbReference>
<reference evidence="4 5" key="1">
    <citation type="journal article" date="2016" name="Nat. Commun.">
        <title>Thousands of microbial genomes shed light on interconnected biogeochemical processes in an aquifer system.</title>
        <authorList>
            <person name="Anantharaman K."/>
            <person name="Brown C.T."/>
            <person name="Hug L.A."/>
            <person name="Sharon I."/>
            <person name="Castelle C.J."/>
            <person name="Probst A.J."/>
            <person name="Thomas B.C."/>
            <person name="Singh A."/>
            <person name="Wilkins M.J."/>
            <person name="Karaoz U."/>
            <person name="Brodie E.L."/>
            <person name="Williams K.H."/>
            <person name="Hubbard S.S."/>
            <person name="Banfield J.F."/>
        </authorList>
    </citation>
    <scope>NUCLEOTIDE SEQUENCE [LARGE SCALE GENOMIC DNA]</scope>
</reference>
<name>A0A1F4V1W6_UNCKA</name>
<feature type="region of interest" description="Disordered" evidence="2">
    <location>
        <begin position="30"/>
        <end position="60"/>
    </location>
</feature>
<organism evidence="4 5">
    <name type="scientific">candidate division WWE3 bacterium RBG_16_37_10</name>
    <dbReference type="NCBI Taxonomy" id="1802610"/>
    <lineage>
        <taxon>Bacteria</taxon>
        <taxon>Katanobacteria</taxon>
    </lineage>
</organism>
<dbReference type="Gene3D" id="1.25.40.10">
    <property type="entry name" value="Tetratricopeptide repeat domain"/>
    <property type="match status" value="1"/>
</dbReference>
<dbReference type="Proteomes" id="UP000177371">
    <property type="component" value="Unassembled WGS sequence"/>
</dbReference>
<dbReference type="GO" id="GO:0005524">
    <property type="term" value="F:ATP binding"/>
    <property type="evidence" value="ECO:0007669"/>
    <property type="project" value="InterPro"/>
</dbReference>
<evidence type="ECO:0000256" key="1">
    <source>
        <dbReference type="PROSITE-ProRule" id="PRU00339"/>
    </source>
</evidence>
<protein>
    <recommendedName>
        <fullName evidence="3">Peptidase C39 domain-containing protein</fullName>
    </recommendedName>
</protein>
<dbReference type="InterPro" id="IPR011990">
    <property type="entry name" value="TPR-like_helical_dom_sf"/>
</dbReference>
<keyword evidence="1" id="KW-0802">TPR repeat</keyword>
<dbReference type="SUPFAM" id="SSF48452">
    <property type="entry name" value="TPR-like"/>
    <property type="match status" value="1"/>
</dbReference>
<gene>
    <name evidence="4" type="ORF">A2W32_05650</name>
</gene>
<feature type="compositionally biased region" description="Low complexity" evidence="2">
    <location>
        <begin position="41"/>
        <end position="53"/>
    </location>
</feature>
<dbReference type="Gene3D" id="3.90.70.10">
    <property type="entry name" value="Cysteine proteinases"/>
    <property type="match status" value="1"/>
</dbReference>
<dbReference type="Pfam" id="PF13181">
    <property type="entry name" value="TPR_8"/>
    <property type="match status" value="1"/>
</dbReference>
<dbReference type="PROSITE" id="PS50990">
    <property type="entry name" value="PEPTIDASE_C39"/>
    <property type="match status" value="1"/>
</dbReference>
<feature type="repeat" description="TPR" evidence="1">
    <location>
        <begin position="331"/>
        <end position="364"/>
    </location>
</feature>
<evidence type="ECO:0000313" key="5">
    <source>
        <dbReference type="Proteomes" id="UP000177371"/>
    </source>
</evidence>
<dbReference type="PROSITE" id="PS50005">
    <property type="entry name" value="TPR"/>
    <property type="match status" value="1"/>
</dbReference>
<evidence type="ECO:0000259" key="3">
    <source>
        <dbReference type="PROSITE" id="PS50990"/>
    </source>
</evidence>
<evidence type="ECO:0000256" key="2">
    <source>
        <dbReference type="SAM" id="MobiDB-lite"/>
    </source>
</evidence>
<dbReference type="InterPro" id="IPR005074">
    <property type="entry name" value="Peptidase_C39"/>
</dbReference>
<sequence length="377" mass="43722">MYRLLSLLLVLVVFLFVTVKVFNLIPSDTSKTRQPPENIITTSPSPDSPKTTPAEATPISLSKPPVQKTLKNDYHIFQTFNNCGPASLSMTLSYFGIKVSQKEIGDDLRPYQNPQGDNDDKSVTLNELAEKAKEYGLIPYHRQNGNIELLKYFITYDIPVITFTWTKPNEDIGHYRVVKGFDETSNELIQDDSLQGKNLRFKYDDFNVLWHKFNYEYLVLVPKDKVGIAEAILGDNKEESKSWKNAVEILTKFLERNPDDVPARFSLSISYYYTGEYKKSTEQFEMVQNKLSKRALWYQIEPIQAYFEMENYNKVMEISENILNNGNRAFSELYMLRGRIYLIKGDLKKAKAEFEKAVYYNKNIEEAKETLRKMSTV</sequence>
<feature type="domain" description="Peptidase C39" evidence="3">
    <location>
        <begin position="78"/>
        <end position="217"/>
    </location>
</feature>
<dbReference type="STRING" id="1802610.A2W32_05650"/>
<proteinExistence type="predicted"/>
<dbReference type="GO" id="GO:0006508">
    <property type="term" value="P:proteolysis"/>
    <property type="evidence" value="ECO:0007669"/>
    <property type="project" value="InterPro"/>
</dbReference>
<dbReference type="EMBL" id="MEUT01000027">
    <property type="protein sequence ID" value="OGC51196.1"/>
    <property type="molecule type" value="Genomic_DNA"/>
</dbReference>
<comment type="caution">
    <text evidence="4">The sequence shown here is derived from an EMBL/GenBank/DDBJ whole genome shotgun (WGS) entry which is preliminary data.</text>
</comment>
<dbReference type="InterPro" id="IPR039564">
    <property type="entry name" value="Peptidase_C39-like"/>
</dbReference>